<name>A0AAE3GN84_9PSEU</name>
<reference evidence="3" key="1">
    <citation type="submission" date="2022-06" db="EMBL/GenBank/DDBJ databases">
        <title>Genomic Encyclopedia of Archaeal and Bacterial Type Strains, Phase II (KMG-II): from individual species to whole genera.</title>
        <authorList>
            <person name="Goeker M."/>
        </authorList>
    </citation>
    <scope>NUCLEOTIDE SEQUENCE</scope>
    <source>
        <strain evidence="3">DSM 43935</strain>
    </source>
</reference>
<dbReference type="Pfam" id="PF04434">
    <property type="entry name" value="SWIM"/>
    <property type="match status" value="1"/>
</dbReference>
<dbReference type="PROSITE" id="PS50966">
    <property type="entry name" value="ZF_SWIM"/>
    <property type="match status" value="1"/>
</dbReference>
<gene>
    <name evidence="3" type="ORF">LX83_005992</name>
</gene>
<dbReference type="PANTHER" id="PTHR38133">
    <property type="entry name" value="SLR1429 PROTEIN"/>
    <property type="match status" value="1"/>
</dbReference>
<feature type="domain" description="SWIM-type" evidence="2">
    <location>
        <begin position="109"/>
        <end position="144"/>
    </location>
</feature>
<accession>A0AAE3GN84</accession>
<keyword evidence="1" id="KW-0862">Zinc</keyword>
<evidence type="ECO:0000256" key="1">
    <source>
        <dbReference type="PROSITE-ProRule" id="PRU00325"/>
    </source>
</evidence>
<evidence type="ECO:0000259" key="2">
    <source>
        <dbReference type="PROSITE" id="PS50966"/>
    </source>
</evidence>
<keyword evidence="1" id="KW-0479">Metal-binding</keyword>
<keyword evidence="1" id="KW-0863">Zinc-finger</keyword>
<sequence length="186" mass="20028">MPDFGATGWGRAWVRAVESTAVTTPNPLLPKARSLARNDAVTTVDIAPGRLTAEVVDRGRHHRVTIDIPLWTGQVRLVADRLVARSLAEHRGLAPGDLPDALAADLASHGIDIAVPTDAQTATCTCASRRRPCSHVLATHYALAQRVDEQPALALTLRAPRRTGHRQGDPDWIDLREVDAAAFYGG</sequence>
<organism evidence="3 4">
    <name type="scientific">Goodfellowiella coeruleoviolacea</name>
    <dbReference type="NCBI Taxonomy" id="334858"/>
    <lineage>
        <taxon>Bacteria</taxon>
        <taxon>Bacillati</taxon>
        <taxon>Actinomycetota</taxon>
        <taxon>Actinomycetes</taxon>
        <taxon>Pseudonocardiales</taxon>
        <taxon>Pseudonocardiaceae</taxon>
        <taxon>Goodfellowiella</taxon>
    </lineage>
</organism>
<comment type="caution">
    <text evidence="3">The sequence shown here is derived from an EMBL/GenBank/DDBJ whole genome shotgun (WGS) entry which is preliminary data.</text>
</comment>
<dbReference type="GO" id="GO:0008270">
    <property type="term" value="F:zinc ion binding"/>
    <property type="evidence" value="ECO:0007669"/>
    <property type="project" value="UniProtKB-KW"/>
</dbReference>
<protein>
    <recommendedName>
        <fullName evidence="2">SWIM-type domain-containing protein</fullName>
    </recommendedName>
</protein>
<dbReference type="Proteomes" id="UP001206128">
    <property type="component" value="Unassembled WGS sequence"/>
</dbReference>
<dbReference type="RefSeq" id="WP_253777609.1">
    <property type="nucleotide sequence ID" value="NZ_JAMTCK010000017.1"/>
</dbReference>
<proteinExistence type="predicted"/>
<dbReference type="InterPro" id="IPR007527">
    <property type="entry name" value="Znf_SWIM"/>
</dbReference>
<evidence type="ECO:0000313" key="3">
    <source>
        <dbReference type="EMBL" id="MCP2169108.1"/>
    </source>
</evidence>
<keyword evidence="4" id="KW-1185">Reference proteome</keyword>
<dbReference type="PANTHER" id="PTHR38133:SF1">
    <property type="entry name" value="SLR1429 PROTEIN"/>
    <property type="match status" value="1"/>
</dbReference>
<evidence type="ECO:0000313" key="4">
    <source>
        <dbReference type="Proteomes" id="UP001206128"/>
    </source>
</evidence>
<dbReference type="EMBL" id="JAMTCK010000017">
    <property type="protein sequence ID" value="MCP2169108.1"/>
    <property type="molecule type" value="Genomic_DNA"/>
</dbReference>
<dbReference type="AlphaFoldDB" id="A0AAE3GN84"/>